<dbReference type="InterPro" id="IPR016193">
    <property type="entry name" value="Cytidine_deaminase-like"/>
</dbReference>
<name>A0ABD2ZB84_9GENT</name>
<dbReference type="EMBL" id="JBJUIK010000010">
    <property type="protein sequence ID" value="KAL3515632.1"/>
    <property type="molecule type" value="Genomic_DNA"/>
</dbReference>
<reference evidence="2 3" key="1">
    <citation type="submission" date="2024-11" db="EMBL/GenBank/DDBJ databases">
        <title>A near-complete genome assembly of Cinchona calisaya.</title>
        <authorList>
            <person name="Lian D.C."/>
            <person name="Zhao X.W."/>
            <person name="Wei L."/>
        </authorList>
    </citation>
    <scope>NUCLEOTIDE SEQUENCE [LARGE SCALE GENOMIC DNA]</scope>
    <source>
        <tissue evidence="2">Nenye</tissue>
    </source>
</reference>
<evidence type="ECO:0000256" key="1">
    <source>
        <dbReference type="SAM" id="MobiDB-lite"/>
    </source>
</evidence>
<protein>
    <submittedName>
        <fullName evidence="2">Uncharacterized protein</fullName>
    </submittedName>
</protein>
<comment type="caution">
    <text evidence="2">The sequence shown here is derived from an EMBL/GenBank/DDBJ whole genome shotgun (WGS) entry which is preliminary data.</text>
</comment>
<dbReference type="SUPFAM" id="SSF53927">
    <property type="entry name" value="Cytidine deaminase-like"/>
    <property type="match status" value="1"/>
</dbReference>
<feature type="region of interest" description="Disordered" evidence="1">
    <location>
        <begin position="56"/>
        <end position="78"/>
    </location>
</feature>
<evidence type="ECO:0000313" key="3">
    <source>
        <dbReference type="Proteomes" id="UP001630127"/>
    </source>
</evidence>
<gene>
    <name evidence="2" type="ORF">ACH5RR_022534</name>
</gene>
<keyword evidence="3" id="KW-1185">Reference proteome</keyword>
<dbReference type="Gene3D" id="3.40.140.10">
    <property type="entry name" value="Cytidine Deaminase, domain 2"/>
    <property type="match status" value="1"/>
</dbReference>
<sequence>MYIEALQTKKDVVKKQPTKDNVILIRPYSRSRLLATHELLHGGDTDIGSVEAKARSVERPISAREQNPNDDDEEGRGGRVSEEIRIRIRIRILNHRNCAPCGCQLAHAYRKYHNTNALNKIVPLENLGYVKRVRKKCQDGGKNELSVMLCLASEQGELDGVPNDVLELFKEYQLSTFVAKLVNAALIVDPSIKQIPTSSISLHPLRHAAMVAIGHSAARDRLLYPDSGHSGAEMVDYMVPTSTGLPSKRQKINLTQVAYFACLWFLDCSWDVPTALVFIDYYYLKYVFGKGEVKISGLQRISTKSLMQECAMGLVHQRVKRIFYALPNPNAGALGSVHRLEGERSLNHRYAVFRVLLPEEMHKDETLIQSSTSENFRIKI</sequence>
<dbReference type="Proteomes" id="UP001630127">
    <property type="component" value="Unassembled WGS sequence"/>
</dbReference>
<evidence type="ECO:0000313" key="2">
    <source>
        <dbReference type="EMBL" id="KAL3515632.1"/>
    </source>
</evidence>
<proteinExistence type="predicted"/>
<dbReference type="AlphaFoldDB" id="A0ABD2ZB84"/>
<organism evidence="2 3">
    <name type="scientific">Cinchona calisaya</name>
    <dbReference type="NCBI Taxonomy" id="153742"/>
    <lineage>
        <taxon>Eukaryota</taxon>
        <taxon>Viridiplantae</taxon>
        <taxon>Streptophyta</taxon>
        <taxon>Embryophyta</taxon>
        <taxon>Tracheophyta</taxon>
        <taxon>Spermatophyta</taxon>
        <taxon>Magnoliopsida</taxon>
        <taxon>eudicotyledons</taxon>
        <taxon>Gunneridae</taxon>
        <taxon>Pentapetalae</taxon>
        <taxon>asterids</taxon>
        <taxon>lamiids</taxon>
        <taxon>Gentianales</taxon>
        <taxon>Rubiaceae</taxon>
        <taxon>Cinchonoideae</taxon>
        <taxon>Cinchoneae</taxon>
        <taxon>Cinchona</taxon>
    </lineage>
</organism>
<accession>A0ABD2ZB84</accession>